<protein>
    <recommendedName>
        <fullName evidence="3">Csf1 N-terminal domain-containing protein</fullName>
    </recommendedName>
</protein>
<dbReference type="InterPro" id="IPR048636">
    <property type="entry name" value="Csf1_N"/>
</dbReference>
<dbReference type="RefSeq" id="XP_004355802.1">
    <property type="nucleotide sequence ID" value="XM_004355749.1"/>
</dbReference>
<feature type="compositionally biased region" description="Polar residues" evidence="1">
    <location>
        <begin position="1426"/>
        <end position="1449"/>
    </location>
</feature>
<dbReference type="GeneID" id="14869056"/>
<gene>
    <name evidence="4" type="ORF">DFA_08311</name>
</gene>
<dbReference type="KEGG" id="dfa:DFA_08311"/>
<evidence type="ECO:0000313" key="5">
    <source>
        <dbReference type="Proteomes" id="UP000007797"/>
    </source>
</evidence>
<evidence type="ECO:0000259" key="3">
    <source>
        <dbReference type="Pfam" id="PF21678"/>
    </source>
</evidence>
<feature type="region of interest" description="Disordered" evidence="1">
    <location>
        <begin position="815"/>
        <end position="854"/>
    </location>
</feature>
<feature type="compositionally biased region" description="Polar residues" evidence="1">
    <location>
        <begin position="3161"/>
        <end position="3174"/>
    </location>
</feature>
<feature type="compositionally biased region" description="Low complexity" evidence="1">
    <location>
        <begin position="3293"/>
        <end position="3314"/>
    </location>
</feature>
<feature type="region of interest" description="Disordered" evidence="1">
    <location>
        <begin position="3293"/>
        <end position="3317"/>
    </location>
</feature>
<dbReference type="OrthoDB" id="17946at2759"/>
<feature type="compositionally biased region" description="Basic and acidic residues" evidence="1">
    <location>
        <begin position="2203"/>
        <end position="2217"/>
    </location>
</feature>
<dbReference type="PANTHER" id="PTHR32085:SF3">
    <property type="entry name" value="PROTEIN CSF1"/>
    <property type="match status" value="1"/>
</dbReference>
<feature type="compositionally biased region" description="Polar residues" evidence="1">
    <location>
        <begin position="1330"/>
        <end position="1345"/>
    </location>
</feature>
<feature type="compositionally biased region" description="Low complexity" evidence="1">
    <location>
        <begin position="1187"/>
        <end position="1203"/>
    </location>
</feature>
<dbReference type="Proteomes" id="UP000007797">
    <property type="component" value="Unassembled WGS sequence"/>
</dbReference>
<feature type="compositionally biased region" description="Polar residues" evidence="1">
    <location>
        <begin position="1270"/>
        <end position="1290"/>
    </location>
</feature>
<feature type="compositionally biased region" description="Low complexity" evidence="1">
    <location>
        <begin position="1218"/>
        <end position="1246"/>
    </location>
</feature>
<feature type="region of interest" description="Disordered" evidence="1">
    <location>
        <begin position="2201"/>
        <end position="2335"/>
    </location>
</feature>
<feature type="region of interest" description="Disordered" evidence="1">
    <location>
        <begin position="1330"/>
        <end position="1349"/>
    </location>
</feature>
<proteinExistence type="predicted"/>
<feature type="compositionally biased region" description="Polar residues" evidence="1">
    <location>
        <begin position="3878"/>
        <end position="3891"/>
    </location>
</feature>
<name>F4Q5Q9_CACFS</name>
<feature type="domain" description="Csf1 N-terminal" evidence="3">
    <location>
        <begin position="24"/>
        <end position="677"/>
    </location>
</feature>
<keyword evidence="2" id="KW-1133">Transmembrane helix</keyword>
<feature type="region of interest" description="Disordered" evidence="1">
    <location>
        <begin position="1187"/>
        <end position="1290"/>
    </location>
</feature>
<feature type="region of interest" description="Disordered" evidence="1">
    <location>
        <begin position="1374"/>
        <end position="1407"/>
    </location>
</feature>
<feature type="compositionally biased region" description="Polar residues" evidence="1">
    <location>
        <begin position="1247"/>
        <end position="1259"/>
    </location>
</feature>
<dbReference type="PANTHER" id="PTHR32085">
    <property type="entry name" value="PROTEIN CSF1"/>
    <property type="match status" value="1"/>
</dbReference>
<sequence length="3997" mass="452826">MSESSSIDTLYFIIYSAIFAVFIIYLLFFSSLTFGFIVSKVVSTFLLPKDTFLRVNSFHISLLSGKIAFRGLKFATKNTCLRVVEGTITFRYWSKKTRYSLTVNDDSPCRLAIHLEGVEYLVYNNSYRYDQIDKIIKEKNGETVQQQQQQQQEQQQQQDGNGDFHNNNNENAQKIIEDLNLPSVKDFVRPMFYRVFPASSLSVRKGCIMVSNPELPTMLVITFDKSSGVYTTEETSVALDYYRQCTQVELQNCKINLEHNKDYNGEEELYVERPQKEDFVTYAFESFKSVFKDFRFTFINTDESYYETSDLPRRKDNNKNNSTRKNQENEESELESSTFDYGKHTQLLVSPIVSIKYYSDVPGPVVTNVVDYAGSAPQWGIDIKLNNCIIYYGPWADRNRTLIHKFFFPPDYEAPQIYRPVIGEQRQCASFDVRIDLLNNCTFRIPFRELTKDNERRRAGVTMTKEEMMARKPGWVDIRLEENSFIDIKSPMLMLNERGSNLKIDLALNKFAMVTSITNTTLLTARQFNVVCDVHYPLVWNHLTEWNTSFAIVKPQIYLLSDHITLFKDLGSDWSAGEPADITMFIPKIFKFDFSLSNFKLFCNVNEQNIINQPNNLDDNAHYVFTGPFMKSNLILPYTSFQSPKTEITFDVRIDELALKLILPLYNTIRQHLEDIEMEHLESLDHSQLLHESEDMTDSSTNSSSIPHVNSFTSGGGGAATYKSRRKHIKGSSHFITSEKFTLNGKYLYHSKVDSSYLDSVVLNIHGTSPKVKLFGFYVRYFLFLKNNFFGYTSHIINLEKYKDNIEKQKEKQEQTKKKKKKEKEKEKVQEQGVEKEEEEEEEEEESDESESKELANGLEIYVSLKLEDASVYCPLGLYSSKQQATVALHEFLLEIRYLPTYLDLYADFSPMVLNIPVSGDDELELLKMSNLADNTGIGGSAELSRYIQINDFTLKMHFLYGPQQGGEANYADFVNVHIGAVSGHVLVSQITSLGIWIENFFFHLTNKDNALSTKLASKNDPVYSITKLNVDTISLYLYSSENISEIRFANGVSVHINSLIDQLSHNKVKVEVPELSFKHLVPCIKNNNNNNNSSFEQQYTTGRNRQQQKHYNKKWAEVGELTISTNLSIYSKEPNWSKDSKLQRQFLKLHDSENRLLSFLWSEQEDNDLNDCDFILPSIFYQQQTNNNQNNQKNNNSNHSKNISFTPINIMTPPPKSQSTSTTSTTGTNFMLSPSMSMLMPQQQQHTPASSSSPNVKENSISNSSSISFTHGQKLQSTPKSQQQGNSSFLYPIGSSNHILKWNANNSPISQMGQYGDFFNQIKQSKSNLDIGGSTTVSKPTGSNDKIGIRNSYNQALETISGDEDESLYVSDEGEDYQTPESSLHEPNSRILGGQESDSDSGGEAFETDDELYKTTNSFITKSQSSNITLPNSSNRPSVRIISTSSGRKSLKKSRTGIFEPKIEEEEEMIEPPDQSQSQSHQQSKQRNLNPLIQSLRNHLRTYFFNLSQARMDVFGLTSRSSSFVECASVQKRSSLKSSLFGKQPPPVEGVNVHDSIHLESDQVELQSSYMSYVSNVLRCLPPIPKRTKDSRLMVYKSFKTNEIDVNDPQLYRVDNEDLEDCDRHEKEFGEHTATTTICIDSMRDIELFATPVIVNILEELVESFIAKDPSIDYMLDNFQLRSISEQFKVKKYLHNKTRLTLNIHKFNLHWIQSLPIKSHNSTTSTTRLSHEQKVYITEIELDSIHFDLSTCAKQQHQSDQNHNQILNDHTNNNNLTSPSFTLPVEEFCSFETLLSIKSIHGCMRVDEEANEKTDQNYIPEEILSKYHKNHQHSGHRVIVSIGTDNIMIQGKFDDHQGEKITSSMLASSSCSTHVPNSAFSVTFGEISLFLTTDSPSVMFNVVDTMIFHISKLVSVFERYKELWKRQLQTLIGELLRSRSKSISNGLLQRSQAISHHYYPHHHGGRVEFIPPDFKEIIGDEALIHRLGWKDISTLREFMRSAERPNVDEVVADVSLAKQHDSYRTFQELINEIYEIDEGGELILLFQSPLIKKVFIIPPGKSTSFDINLEFKFEGILAAVMNGKNSITISPDSLVIKSNNQLSIGRFTGGAVANYIRESLVESSQLLPKSVSQSSGRSAFDINFFSQCQKVSLKISPDLLTFVQNTVDEIMHIEGDLLRGEELILGSHDLEWKPIRPSVQLQKEKEKEQEKEREKIITSPLNLQSPIIPPSTAGSPKSRHKATNSSPNLPTRNSLYILTNSPTTSANTLRDNLLLNPTPSESASPISEPSPTLSPTGTMRKTDSYESAQQKRKRNRVIHSSSSSSSVNNNHSSPSLTITVHGHFSFKELNLRAMTENNRKGVMRMLLRDLSFVFNEFGKSDSKKKAGGESRPNGDYIHMIHSCIFNVPEIQLQLLDQITEPTKSTNKNNNSSSSSNPLKNINYEKPIIELNIKNLMFNEVLFKTGKKKMRQISSGKREEYIEFSFKYDLMLTFEKADLPFKMSHRFLPKLKDFLKEWTPESPNKMAADPILPKSTTNNNIIGNLKFPPIRFKLDLKEILISTDALSSLPVTYHISRISASASQFSHDDMEFQIQLHQHRIAFSNRSVSSDPFLLPRIKAFGGVKIDRQSKLNVSANLEIGFIQNVVSIELLDNILVLRTMLSKEIDDLLNNLITKPKQPTTNNKSKPTNNNNNNNNISSSPTSSNFISLIRYNLTLVLRGFELLLANDSSSLLVSTGAIDVRVSNTSNVEMGNQIVNNNNTFNWKIGLRGLSLILTDPTFTLASENINNLQGYSRIQSMKSQIWAGIITDISLQSFPLASSGGTGSGSNSGSKLLVGQSNHTPISSGGGSSKTSSGNLLGGIKTSPLEKAWVVISKTVVTFQPWAIDKATNLWLFYYRAYQKTSAKLAKIKMPSAEQVKRALDTIDIGSTLPIKQTNLSLHIKIEDTSVCIPFNNHEQQLELKRQQKIKIDPNNNLTCSALIVSLGLFSLDGVAIKQLLEEKEKQKDKEKEKEKDKEKQPSSSLPSSSKEYPMKVYGDCKFNKFSLQFVDNYHPGCLDKIHTLRAVNRAVIDNGDCQIVNVVSPKLVQCFVQLKTSGLFLHLDTKLLDYIVSFQDLIYLGHEKLKNFQTEQDQIMAQQTSSSGINHSTPHRIAPGDKLKSSSQINLSSTPTTSSSHRLEIEFSLKTSVGEARLIRHTPEQDGSVADSPSLDGSFDKTERVADDKFKDYQECFQIPQLSISTTHVFSPVQQNLKRSKSETNIMLFLESQEIKLTPYFTHFLYDLVHDAPQSSYHQQFTTQQQQQHQHQQQQSQHNLLSEDTSLVDSNTTPGSVTFTIRINPTKVLLDGVDHILAVVEIGTIDIFFSSIIKDTAANRRVLLMNGTVALNNVIFRILHSGSSEERLGILLRTIQMNIGTCHGITDKGPVISILFNSDSSHGFVNSKYLDEILIFFGVWIPTKYSRDSSSSSLAVSAASSPKLQPLPTTTLPLPNSKSPQIYVTAKIGSIGLDIDFLPLSRFNMLINNICAVYSPNEEETRNSKIFFSSFYTGAISILCHGKLEGNLELEGIALVGERRPFKNTGRDINMWTASISPVRTSFDFNQSEILDLRSGDILFKFYDIPLENNQLSINLDISCSLLQVQLSCETIESIVEIIKRIQEIISDKVRLAKNYLTGRGGIMDRSRVKKIIDTLDQVEDDTIVPVVIGQIKVKGNNFNLLLFGFSIKDPTWISFTLESYQLVLDQSRKKDETHRQLSILLGQNHISKMTEQSALQATPLWARDPFSRRAVETKIVKIPVASLIMFTTEHQNNNIEFYYLTEFTDSIAISVNLNLYNDLREIVQTYIQAATNDDKDKEKEKSTIKSKNHNQNQNISNNNNVSTTPPKDYTSTSSEMSNFMSINNLTKSFDNRPQSLMGKKKRIFLEKKFQLSPTLNVLGELTPKITTVFGWLGIKDINHTIPYYTHIGLTDNLESVLLLLNSFSNFLNTHNQLNEQINKK</sequence>
<feature type="compositionally biased region" description="Low complexity" evidence="1">
    <location>
        <begin position="1473"/>
        <end position="1487"/>
    </location>
</feature>
<evidence type="ECO:0000256" key="2">
    <source>
        <dbReference type="SAM" id="Phobius"/>
    </source>
</evidence>
<organism evidence="4 5">
    <name type="scientific">Cavenderia fasciculata</name>
    <name type="common">Slime mold</name>
    <name type="synonym">Dictyostelium fasciculatum</name>
    <dbReference type="NCBI Taxonomy" id="261658"/>
    <lineage>
        <taxon>Eukaryota</taxon>
        <taxon>Amoebozoa</taxon>
        <taxon>Evosea</taxon>
        <taxon>Eumycetozoa</taxon>
        <taxon>Dictyostelia</taxon>
        <taxon>Acytosteliales</taxon>
        <taxon>Cavenderiaceae</taxon>
        <taxon>Cavenderia</taxon>
    </lineage>
</organism>
<keyword evidence="2" id="KW-0472">Membrane</keyword>
<dbReference type="GO" id="GO:0016020">
    <property type="term" value="C:membrane"/>
    <property type="evidence" value="ECO:0007669"/>
    <property type="project" value="InterPro"/>
</dbReference>
<feature type="compositionally biased region" description="Basic and acidic residues" evidence="1">
    <location>
        <begin position="3004"/>
        <end position="3020"/>
    </location>
</feature>
<feature type="region of interest" description="Disordered" evidence="1">
    <location>
        <begin position="140"/>
        <end position="169"/>
    </location>
</feature>
<feature type="region of interest" description="Disordered" evidence="1">
    <location>
        <begin position="3196"/>
        <end position="3216"/>
    </location>
</feature>
<accession>F4Q5Q9</accession>
<feature type="region of interest" description="Disordered" evidence="1">
    <location>
        <begin position="3849"/>
        <end position="3891"/>
    </location>
</feature>
<evidence type="ECO:0000256" key="1">
    <source>
        <dbReference type="SAM" id="MobiDB-lite"/>
    </source>
</evidence>
<feature type="compositionally biased region" description="Low complexity" evidence="1">
    <location>
        <begin position="2321"/>
        <end position="2335"/>
    </location>
</feature>
<feature type="compositionally biased region" description="Basic and acidic residues" evidence="1">
    <location>
        <begin position="824"/>
        <end position="835"/>
    </location>
</feature>
<dbReference type="EMBL" id="GL883021">
    <property type="protein sequence ID" value="EGG17318.1"/>
    <property type="molecule type" value="Genomic_DNA"/>
</dbReference>
<feature type="region of interest" description="Disordered" evidence="1">
    <location>
        <begin position="2675"/>
        <end position="2701"/>
    </location>
</feature>
<evidence type="ECO:0000313" key="4">
    <source>
        <dbReference type="EMBL" id="EGG17318.1"/>
    </source>
</evidence>
<dbReference type="InterPro" id="IPR029636">
    <property type="entry name" value="Csf1"/>
</dbReference>
<feature type="compositionally biased region" description="Basic and acidic residues" evidence="1">
    <location>
        <begin position="3849"/>
        <end position="3860"/>
    </location>
</feature>
<feature type="region of interest" description="Disordered" evidence="1">
    <location>
        <begin position="309"/>
        <end position="338"/>
    </location>
</feature>
<dbReference type="GO" id="GO:0006113">
    <property type="term" value="P:fermentation"/>
    <property type="evidence" value="ECO:0007669"/>
    <property type="project" value="InterPro"/>
</dbReference>
<feature type="region of interest" description="Disordered" evidence="1">
    <location>
        <begin position="3004"/>
        <end position="3030"/>
    </location>
</feature>
<feature type="region of interest" description="Disordered" evidence="1">
    <location>
        <begin position="1426"/>
        <end position="1488"/>
    </location>
</feature>
<feature type="compositionally biased region" description="Low complexity" evidence="1">
    <location>
        <begin position="3866"/>
        <end position="3877"/>
    </location>
</feature>
<dbReference type="OMA" id="DPSIDYM"/>
<feature type="compositionally biased region" description="Low complexity" evidence="1">
    <location>
        <begin position="1260"/>
        <end position="1269"/>
    </location>
</feature>
<dbReference type="STRING" id="1054147.F4Q5Q9"/>
<feature type="compositionally biased region" description="Acidic residues" evidence="1">
    <location>
        <begin position="1398"/>
        <end position="1407"/>
    </location>
</feature>
<feature type="compositionally biased region" description="Polar residues" evidence="1">
    <location>
        <begin position="3136"/>
        <end position="3148"/>
    </location>
</feature>
<keyword evidence="5" id="KW-1185">Reference proteome</keyword>
<feature type="compositionally biased region" description="Low complexity" evidence="1">
    <location>
        <begin position="2278"/>
        <end position="2292"/>
    </location>
</feature>
<reference evidence="5" key="1">
    <citation type="journal article" date="2011" name="Genome Res.">
        <title>Phylogeny-wide analysis of social amoeba genomes highlights ancient origins for complex intercellular communication.</title>
        <authorList>
            <person name="Heidel A.J."/>
            <person name="Lawal H.M."/>
            <person name="Felder M."/>
            <person name="Schilde C."/>
            <person name="Helps N.R."/>
            <person name="Tunggal B."/>
            <person name="Rivero F."/>
            <person name="John U."/>
            <person name="Schleicher M."/>
            <person name="Eichinger L."/>
            <person name="Platzer M."/>
            <person name="Noegel A.A."/>
            <person name="Schaap P."/>
            <person name="Gloeckner G."/>
        </authorList>
    </citation>
    <scope>NUCLEOTIDE SEQUENCE [LARGE SCALE GENOMIC DNA]</scope>
    <source>
        <strain evidence="5">SH3</strain>
    </source>
</reference>
<feature type="compositionally biased region" description="Polar residues" evidence="1">
    <location>
        <begin position="2244"/>
        <end position="2271"/>
    </location>
</feature>
<feature type="region of interest" description="Disordered" evidence="1">
    <location>
        <begin position="3136"/>
        <end position="3174"/>
    </location>
</feature>
<dbReference type="Pfam" id="PF21678">
    <property type="entry name" value="Csf1_N"/>
    <property type="match status" value="1"/>
</dbReference>
<feature type="compositionally biased region" description="Acidic residues" evidence="1">
    <location>
        <begin position="836"/>
        <end position="851"/>
    </location>
</feature>
<feature type="transmembrane region" description="Helical" evidence="2">
    <location>
        <begin position="12"/>
        <end position="38"/>
    </location>
</feature>
<keyword evidence="2" id="KW-0812">Transmembrane</keyword>
<feature type="compositionally biased region" description="Low complexity" evidence="1">
    <location>
        <begin position="145"/>
        <end position="158"/>
    </location>
</feature>